<evidence type="ECO:0000256" key="1">
    <source>
        <dbReference type="SAM" id="MobiDB-lite"/>
    </source>
</evidence>
<organism evidence="2 3">
    <name type="scientific">Brevundimonas staleyi</name>
    <dbReference type="NCBI Taxonomy" id="74326"/>
    <lineage>
        <taxon>Bacteria</taxon>
        <taxon>Pseudomonadati</taxon>
        <taxon>Pseudomonadota</taxon>
        <taxon>Alphaproteobacteria</taxon>
        <taxon>Caulobacterales</taxon>
        <taxon>Caulobacteraceae</taxon>
        <taxon>Brevundimonas</taxon>
    </lineage>
</organism>
<feature type="compositionally biased region" description="Basic and acidic residues" evidence="1">
    <location>
        <begin position="38"/>
        <end position="49"/>
    </location>
</feature>
<reference evidence="3" key="1">
    <citation type="journal article" date="2019" name="Int. J. Syst. Evol. Microbiol.">
        <title>The Global Catalogue of Microorganisms (GCM) 10K type strain sequencing project: providing services to taxonomists for standard genome sequencing and annotation.</title>
        <authorList>
            <consortium name="The Broad Institute Genomics Platform"/>
            <consortium name="The Broad Institute Genome Sequencing Center for Infectious Disease"/>
            <person name="Wu L."/>
            <person name="Ma J."/>
        </authorList>
    </citation>
    <scope>NUCLEOTIDE SEQUENCE [LARGE SCALE GENOMIC DNA]</scope>
    <source>
        <strain evidence="3">JCM 12125</strain>
    </source>
</reference>
<name>A0ABW0FQU5_9CAUL</name>
<proteinExistence type="predicted"/>
<sequence>MVAGPVAVISKDTLRGECALERASMFKAVLRLEHSKALKRDHPYDRQADAELAQIPGQQSIPH</sequence>
<evidence type="ECO:0000313" key="3">
    <source>
        <dbReference type="Proteomes" id="UP001596152"/>
    </source>
</evidence>
<keyword evidence="3" id="KW-1185">Reference proteome</keyword>
<feature type="region of interest" description="Disordered" evidence="1">
    <location>
        <begin position="38"/>
        <end position="63"/>
    </location>
</feature>
<dbReference type="RefSeq" id="WP_374038857.1">
    <property type="nucleotide sequence ID" value="NZ_CP169082.1"/>
</dbReference>
<dbReference type="EMBL" id="JBHSLF010000011">
    <property type="protein sequence ID" value="MFC5343333.1"/>
    <property type="molecule type" value="Genomic_DNA"/>
</dbReference>
<protein>
    <submittedName>
        <fullName evidence="2">Uncharacterized protein</fullName>
    </submittedName>
</protein>
<gene>
    <name evidence="2" type="ORF">ACFPIE_05355</name>
</gene>
<evidence type="ECO:0000313" key="2">
    <source>
        <dbReference type="EMBL" id="MFC5343333.1"/>
    </source>
</evidence>
<comment type="caution">
    <text evidence="2">The sequence shown here is derived from an EMBL/GenBank/DDBJ whole genome shotgun (WGS) entry which is preliminary data.</text>
</comment>
<dbReference type="Proteomes" id="UP001596152">
    <property type="component" value="Unassembled WGS sequence"/>
</dbReference>
<accession>A0ABW0FQU5</accession>